<sequence>MVPLAIFFNPSCSSLISHLSLKVSSFLSNFTIIVLPHFAKPLPLFFQPLCWLFLPVKPTLFTSLNPSLSHSYQPQIVHYRPHSLVQIGVGADLNVLDQQ</sequence>
<reference evidence="1 2" key="1">
    <citation type="submission" date="2019-06" db="EMBL/GenBank/DDBJ databases">
        <title>WGS assembly of Gossypium darwinii.</title>
        <authorList>
            <person name="Chen Z.J."/>
            <person name="Sreedasyam A."/>
            <person name="Ando A."/>
            <person name="Song Q."/>
            <person name="De L."/>
            <person name="Hulse-Kemp A."/>
            <person name="Ding M."/>
            <person name="Ye W."/>
            <person name="Kirkbride R."/>
            <person name="Jenkins J."/>
            <person name="Plott C."/>
            <person name="Lovell J."/>
            <person name="Lin Y.-M."/>
            <person name="Vaughn R."/>
            <person name="Liu B."/>
            <person name="Li W."/>
            <person name="Simpson S."/>
            <person name="Scheffler B."/>
            <person name="Saski C."/>
            <person name="Grover C."/>
            <person name="Hu G."/>
            <person name="Conover J."/>
            <person name="Carlson J."/>
            <person name="Shu S."/>
            <person name="Boston L."/>
            <person name="Williams M."/>
            <person name="Peterson D."/>
            <person name="Mcgee K."/>
            <person name="Jones D."/>
            <person name="Wendel J."/>
            <person name="Stelly D."/>
            <person name="Grimwood J."/>
            <person name="Schmutz J."/>
        </authorList>
    </citation>
    <scope>NUCLEOTIDE SEQUENCE [LARGE SCALE GENOMIC DNA]</scope>
    <source>
        <strain evidence="1">1808015.09</strain>
    </source>
</reference>
<evidence type="ECO:0000313" key="2">
    <source>
        <dbReference type="Proteomes" id="UP000323506"/>
    </source>
</evidence>
<dbReference type="AlphaFoldDB" id="A0A5D2BZ10"/>
<gene>
    <name evidence="1" type="ORF">ES288_D07G141100v1</name>
</gene>
<proteinExistence type="predicted"/>
<organism evidence="1 2">
    <name type="scientific">Gossypium darwinii</name>
    <name type="common">Darwin's cotton</name>
    <name type="synonym">Gossypium barbadense var. darwinii</name>
    <dbReference type="NCBI Taxonomy" id="34276"/>
    <lineage>
        <taxon>Eukaryota</taxon>
        <taxon>Viridiplantae</taxon>
        <taxon>Streptophyta</taxon>
        <taxon>Embryophyta</taxon>
        <taxon>Tracheophyta</taxon>
        <taxon>Spermatophyta</taxon>
        <taxon>Magnoliopsida</taxon>
        <taxon>eudicotyledons</taxon>
        <taxon>Gunneridae</taxon>
        <taxon>Pentapetalae</taxon>
        <taxon>rosids</taxon>
        <taxon>malvids</taxon>
        <taxon>Malvales</taxon>
        <taxon>Malvaceae</taxon>
        <taxon>Malvoideae</taxon>
        <taxon>Gossypium</taxon>
    </lineage>
</organism>
<keyword evidence="2" id="KW-1185">Reference proteome</keyword>
<dbReference type="Proteomes" id="UP000323506">
    <property type="component" value="Chromosome D07"/>
</dbReference>
<name>A0A5D2BZ10_GOSDA</name>
<evidence type="ECO:0000313" key="1">
    <source>
        <dbReference type="EMBL" id="TYG61355.1"/>
    </source>
</evidence>
<protein>
    <submittedName>
        <fullName evidence="1">Uncharacterized protein</fullName>
    </submittedName>
</protein>
<dbReference type="EMBL" id="CM017707">
    <property type="protein sequence ID" value="TYG61355.1"/>
    <property type="molecule type" value="Genomic_DNA"/>
</dbReference>
<accession>A0A5D2BZ10</accession>